<dbReference type="AlphaFoldDB" id="A0A0B8TBD5"/>
<dbReference type="InterPro" id="IPR037107">
    <property type="entry name" value="Put_OMP_sf"/>
</dbReference>
<gene>
    <name evidence="1" type="ORF">DI53_0027</name>
</gene>
<keyword evidence="2" id="KW-1185">Reference proteome</keyword>
<reference evidence="2" key="1">
    <citation type="submission" date="2014-04" db="EMBL/GenBank/DDBJ databases">
        <title>Whole-Genome optical mapping and complete genome sequence of Sphingobacterium deserti sp. nov., a new spaces isolated from desert in the west of China.</title>
        <authorList>
            <person name="Teng C."/>
            <person name="Zhou Z."/>
            <person name="Li X."/>
            <person name="Chen M."/>
            <person name="Lin M."/>
            <person name="Wang L."/>
            <person name="Su S."/>
            <person name="Zhang C."/>
            <person name="Zhang W."/>
        </authorList>
    </citation>
    <scope>NUCLEOTIDE SEQUENCE [LARGE SCALE GENOMIC DNA]</scope>
    <source>
        <strain evidence="2">ACCC05744</strain>
    </source>
</reference>
<dbReference type="OrthoDB" id="622552at2"/>
<reference evidence="1 2" key="2">
    <citation type="journal article" date="2015" name="PLoS ONE">
        <title>Whole-Genome Optical Mapping and Finished Genome Sequence of Sphingobacterium deserti sp. nov., a New Species Isolated from the Western Desert of China.</title>
        <authorList>
            <person name="Teng C."/>
            <person name="Zhou Z."/>
            <person name="Molnar I."/>
            <person name="Li X."/>
            <person name="Tang R."/>
            <person name="Chen M."/>
            <person name="Wang L."/>
            <person name="Su S."/>
            <person name="Zhang W."/>
            <person name="Lin M."/>
        </authorList>
    </citation>
    <scope>NUCLEOTIDE SEQUENCE [LARGE SCALE GENOMIC DNA]</scope>
    <source>
        <strain evidence="2">ACCC05744</strain>
    </source>
</reference>
<comment type="caution">
    <text evidence="1">The sequence shown here is derived from an EMBL/GenBank/DDBJ whole genome shotgun (WGS) entry which is preliminary data.</text>
</comment>
<name>A0A0B8TBD5_9SPHI</name>
<dbReference type="EMBL" id="JJMU01000001">
    <property type="protein sequence ID" value="KGE16194.1"/>
    <property type="molecule type" value="Genomic_DNA"/>
</dbReference>
<accession>A0A0B8TBD5</accession>
<evidence type="ECO:0008006" key="3">
    <source>
        <dbReference type="Google" id="ProtNLM"/>
    </source>
</evidence>
<dbReference type="Gene3D" id="2.40.128.140">
    <property type="entry name" value="Outer membrane protein"/>
    <property type="match status" value="1"/>
</dbReference>
<proteinExistence type="predicted"/>
<evidence type="ECO:0000313" key="2">
    <source>
        <dbReference type="Proteomes" id="UP000031802"/>
    </source>
</evidence>
<sequence>MKLRLKESLLIVVFLMIHTCVLKSQEYSREIGIQTDNDAYLWYGQDRYYTNGLFIFYRQAAEQSKFLGKEFNKIIYEVGIGQQMYTPLSAFVPEPYLQDRPFAGYLFANGQVNLFFRNEQVLKAGLSLGTIGPHAMGQETQNLLHQTVGLYETSGWEYQIDNAVAIDVKLNYTALFFRKQNVFDISLESQLNLGTTFTGMGLGLLFRTGNINPFSQSAYHNARIGRNQTMRKALKKELYVYAKPQLNYVAYDATIQGGLFSSGSPVTFDVRPLVFEQKIGLNYSNDRFTLDYALMFKSREIYSPARHHQYGSISAYYRF</sequence>
<dbReference type="RefSeq" id="WP_037494077.1">
    <property type="nucleotide sequence ID" value="NZ_JJMU01000001.1"/>
</dbReference>
<dbReference type="eggNOG" id="COG3528">
    <property type="taxonomic scope" value="Bacteria"/>
</dbReference>
<protein>
    <recommendedName>
        <fullName evidence="3">Lipid A deacylase LpxR family protein</fullName>
    </recommendedName>
</protein>
<organism evidence="1 2">
    <name type="scientific">Sphingobacterium deserti</name>
    <dbReference type="NCBI Taxonomy" id="1229276"/>
    <lineage>
        <taxon>Bacteria</taxon>
        <taxon>Pseudomonadati</taxon>
        <taxon>Bacteroidota</taxon>
        <taxon>Sphingobacteriia</taxon>
        <taxon>Sphingobacteriales</taxon>
        <taxon>Sphingobacteriaceae</taxon>
        <taxon>Sphingobacterium</taxon>
    </lineage>
</organism>
<dbReference type="PATRIC" id="fig|1229276.3.peg.27"/>
<evidence type="ECO:0000313" key="1">
    <source>
        <dbReference type="EMBL" id="KGE16194.1"/>
    </source>
</evidence>
<dbReference type="Proteomes" id="UP000031802">
    <property type="component" value="Unassembled WGS sequence"/>
</dbReference>
<dbReference type="InterPro" id="IPR018707">
    <property type="entry name" value="LpxR"/>
</dbReference>
<dbReference type="Pfam" id="PF09982">
    <property type="entry name" value="LpxR"/>
    <property type="match status" value="1"/>
</dbReference>